<dbReference type="CDD" id="cd07011">
    <property type="entry name" value="cupin_PMI_type_I_N"/>
    <property type="match status" value="1"/>
</dbReference>
<evidence type="ECO:0000256" key="1">
    <source>
        <dbReference type="PIRSR" id="PIRSR001480-2"/>
    </source>
</evidence>
<dbReference type="PIRSF" id="PIRSF001480">
    <property type="entry name" value="Mannose-6-phosphate_isomerase"/>
    <property type="match status" value="1"/>
</dbReference>
<dbReference type="PRINTS" id="PR00714">
    <property type="entry name" value="MAN6PISMRASE"/>
</dbReference>
<dbReference type="PANTHER" id="PTHR10309">
    <property type="entry name" value="MANNOSE-6-PHOSPHATE ISOMERASE"/>
    <property type="match status" value="1"/>
</dbReference>
<evidence type="ECO:0000259" key="2">
    <source>
        <dbReference type="Pfam" id="PF20511"/>
    </source>
</evidence>
<dbReference type="SUPFAM" id="SSF51182">
    <property type="entry name" value="RmlC-like cupins"/>
    <property type="match status" value="1"/>
</dbReference>
<dbReference type="HOGENOM" id="CLU_026967_0_1_1"/>
<dbReference type="AlphaFoldDB" id="A0A0B2WYK1"/>
<sequence length="431" mass="47600">MATVPRLFQIHGTCNNYTWGKKGHDSLAARLCEKTPNTGFVIDEDQRYSELWFGDYPDFPAKVLETGQPLAELLNEHKRALLGSQVVERFGNHLPFLPKASWPLRFGPRCAALTEMPQILSISKPLPLQIHPNKSLAARLHQRFPEKFPDSNHKPEIAVALSRFELFAGWRGLDQISPLFDVPSLRRFVPESTASWTDETLRDVVRGILKADATTVDNIEQDLKRHVEQGVHMPGHPGPSMLDLIQRLRSHSSPTDPAILVAVLCMNYLALDPGEAVFIPADGLHCYLSGDVVECMARSNNMLSGGFCPAADRDSIDLFSETLVIDSSTRAENLKLPARRLRDALGRHTMVYQPPIGEFDVIRIDLPAGQEEPLGKRKGPTVAIAILGRGAILGGDTELPVEEGFIFFLAAETAAMLRADSALQVLAAVIR</sequence>
<feature type="binding site" evidence="1">
    <location>
        <position position="285"/>
    </location>
    <ligand>
        <name>Zn(2+)</name>
        <dbReference type="ChEBI" id="CHEBI:29105"/>
    </ligand>
</feature>
<comment type="cofactor">
    <cofactor evidence="1">
        <name>Zn(2+)</name>
        <dbReference type="ChEBI" id="CHEBI:29105"/>
    </cofactor>
    <text evidence="1">Binds 1 zinc ion per subunit.</text>
</comment>
<name>A0A0B2WYK1_METAS</name>
<dbReference type="STRING" id="1081103.A0A0B2WYK1"/>
<dbReference type="InterPro" id="IPR011051">
    <property type="entry name" value="RmlC_Cupin_sf"/>
</dbReference>
<feature type="binding site" evidence="1">
    <location>
        <position position="131"/>
    </location>
    <ligand>
        <name>Zn(2+)</name>
        <dbReference type="ChEBI" id="CHEBI:29105"/>
    </ligand>
</feature>
<keyword evidence="1" id="KW-0862">Zinc</keyword>
<comment type="caution">
    <text evidence="3">The sequence shown here is derived from an EMBL/GenBank/DDBJ whole genome shotgun (WGS) entry which is preliminary data.</text>
</comment>
<dbReference type="InterPro" id="IPR046457">
    <property type="entry name" value="PMI_typeI_cat"/>
</dbReference>
<organism evidence="3 4">
    <name type="scientific">Metarhizium album (strain ARSEF 1941)</name>
    <dbReference type="NCBI Taxonomy" id="1081103"/>
    <lineage>
        <taxon>Eukaryota</taxon>
        <taxon>Fungi</taxon>
        <taxon>Dikarya</taxon>
        <taxon>Ascomycota</taxon>
        <taxon>Pezizomycotina</taxon>
        <taxon>Sordariomycetes</taxon>
        <taxon>Hypocreomycetidae</taxon>
        <taxon>Hypocreales</taxon>
        <taxon>Clavicipitaceae</taxon>
        <taxon>Metarhizium</taxon>
    </lineage>
</organism>
<dbReference type="PANTHER" id="PTHR10309:SF4">
    <property type="entry name" value="MANNOSE-6-PHOSPHATE ISOMERASE"/>
    <property type="match status" value="1"/>
</dbReference>
<dbReference type="Pfam" id="PF20511">
    <property type="entry name" value="PMI_typeI_cat"/>
    <property type="match status" value="2"/>
</dbReference>
<dbReference type="GO" id="GO:0005829">
    <property type="term" value="C:cytosol"/>
    <property type="evidence" value="ECO:0007669"/>
    <property type="project" value="TreeGrafter"/>
</dbReference>
<keyword evidence="4" id="KW-1185">Reference proteome</keyword>
<dbReference type="InterPro" id="IPR016305">
    <property type="entry name" value="Mannose-6-P_Isomerase"/>
</dbReference>
<protein>
    <submittedName>
        <fullName evidence="3">Hexose-6-phosphate isomerase</fullName>
    </submittedName>
</protein>
<keyword evidence="3" id="KW-0413">Isomerase</keyword>
<evidence type="ECO:0000313" key="3">
    <source>
        <dbReference type="EMBL" id="KHN98659.1"/>
    </source>
</evidence>
<dbReference type="GeneID" id="63738238"/>
<accession>A0A0B2WYK1</accession>
<dbReference type="EMBL" id="AZHE01000007">
    <property type="protein sequence ID" value="KHN98659.1"/>
    <property type="molecule type" value="Genomic_DNA"/>
</dbReference>
<dbReference type="Gene3D" id="2.60.120.10">
    <property type="entry name" value="Jelly Rolls"/>
    <property type="match status" value="4"/>
</dbReference>
<feature type="domain" description="Phosphomannose isomerase type I catalytic" evidence="2">
    <location>
        <begin position="118"/>
        <end position="171"/>
    </location>
</feature>
<dbReference type="OrthoDB" id="6605218at2759"/>
<evidence type="ECO:0000313" key="4">
    <source>
        <dbReference type="Proteomes" id="UP000030816"/>
    </source>
</evidence>
<feature type="binding site" evidence="1">
    <location>
        <position position="156"/>
    </location>
    <ligand>
        <name>Zn(2+)</name>
        <dbReference type="ChEBI" id="CHEBI:29105"/>
    </ligand>
</feature>
<reference evidence="3 4" key="1">
    <citation type="journal article" date="2014" name="Proc. Natl. Acad. Sci. U.S.A.">
        <title>Trajectory and genomic determinants of fungal-pathogen speciation and host adaptation.</title>
        <authorList>
            <person name="Hu X."/>
            <person name="Xiao G."/>
            <person name="Zheng P."/>
            <person name="Shang Y."/>
            <person name="Su Y."/>
            <person name="Zhang X."/>
            <person name="Liu X."/>
            <person name="Zhan S."/>
            <person name="St Leger R.J."/>
            <person name="Wang C."/>
        </authorList>
    </citation>
    <scope>NUCLEOTIDE SEQUENCE [LARGE SCALE GENOMIC DNA]</scope>
    <source>
        <strain evidence="3 4">ARSEF 1941</strain>
    </source>
</reference>
<dbReference type="GO" id="GO:0009298">
    <property type="term" value="P:GDP-mannose biosynthetic process"/>
    <property type="evidence" value="ECO:0007669"/>
    <property type="project" value="UniProtKB-UniPathway"/>
</dbReference>
<gene>
    <name evidence="3" type="ORF">MAM_03783</name>
</gene>
<proteinExistence type="predicted"/>
<dbReference type="UniPathway" id="UPA00126">
    <property type="reaction ID" value="UER00423"/>
</dbReference>
<feature type="binding site" evidence="1">
    <location>
        <position position="129"/>
    </location>
    <ligand>
        <name>Zn(2+)</name>
        <dbReference type="ChEBI" id="CHEBI:29105"/>
    </ligand>
</feature>
<dbReference type="RefSeq" id="XP_040679725.1">
    <property type="nucleotide sequence ID" value="XM_040822582.1"/>
</dbReference>
<dbReference type="Proteomes" id="UP000030816">
    <property type="component" value="Unassembled WGS sequence"/>
</dbReference>
<dbReference type="GO" id="GO:0004476">
    <property type="term" value="F:mannose-6-phosphate isomerase activity"/>
    <property type="evidence" value="ECO:0007669"/>
    <property type="project" value="InterPro"/>
</dbReference>
<feature type="domain" description="Phosphomannose isomerase type I catalytic" evidence="2">
    <location>
        <begin position="7"/>
        <end position="99"/>
    </location>
</feature>
<dbReference type="InterPro" id="IPR014710">
    <property type="entry name" value="RmlC-like_jellyroll"/>
</dbReference>
<dbReference type="GO" id="GO:0008270">
    <property type="term" value="F:zinc ion binding"/>
    <property type="evidence" value="ECO:0007669"/>
    <property type="project" value="InterPro"/>
</dbReference>
<keyword evidence="1" id="KW-0479">Metal-binding</keyword>